<dbReference type="InterPro" id="IPR032675">
    <property type="entry name" value="LRR_dom_sf"/>
</dbReference>
<proteinExistence type="predicted"/>
<feature type="transmembrane region" description="Helical" evidence="3">
    <location>
        <begin position="12"/>
        <end position="35"/>
    </location>
</feature>
<evidence type="ECO:0000313" key="4">
    <source>
        <dbReference type="EnsemblMetazoa" id="XP_028141727.1"/>
    </source>
</evidence>
<dbReference type="Proteomes" id="UP001652700">
    <property type="component" value="Unplaced"/>
</dbReference>
<keyword evidence="1" id="KW-0433">Leucine-rich repeat</keyword>
<accession>A0A6P7G3Y6</accession>
<dbReference type="AlphaFoldDB" id="A0A6P7G3Y6"/>
<evidence type="ECO:0000256" key="1">
    <source>
        <dbReference type="ARBA" id="ARBA00022614"/>
    </source>
</evidence>
<evidence type="ECO:0000313" key="5">
    <source>
        <dbReference type="Proteomes" id="UP001652700"/>
    </source>
</evidence>
<dbReference type="InterPro" id="IPR001611">
    <property type="entry name" value="Leu-rich_rpt"/>
</dbReference>
<evidence type="ECO:0000256" key="2">
    <source>
        <dbReference type="ARBA" id="ARBA00022737"/>
    </source>
</evidence>
<dbReference type="PANTHER" id="PTHR45712">
    <property type="entry name" value="AGAP008170-PA"/>
    <property type="match status" value="1"/>
</dbReference>
<name>A0A6P7G3Y6_DIAVI</name>
<organism evidence="6">
    <name type="scientific">Diabrotica virgifera virgifera</name>
    <name type="common">western corn rootworm</name>
    <dbReference type="NCBI Taxonomy" id="50390"/>
    <lineage>
        <taxon>Eukaryota</taxon>
        <taxon>Metazoa</taxon>
        <taxon>Ecdysozoa</taxon>
        <taxon>Arthropoda</taxon>
        <taxon>Hexapoda</taxon>
        <taxon>Insecta</taxon>
        <taxon>Pterygota</taxon>
        <taxon>Neoptera</taxon>
        <taxon>Endopterygota</taxon>
        <taxon>Coleoptera</taxon>
        <taxon>Polyphaga</taxon>
        <taxon>Cucujiformia</taxon>
        <taxon>Chrysomeloidea</taxon>
        <taxon>Chrysomelidae</taxon>
        <taxon>Galerucinae</taxon>
        <taxon>Diabroticina</taxon>
        <taxon>Diabroticites</taxon>
        <taxon>Diabrotica</taxon>
    </lineage>
</organism>
<evidence type="ECO:0000256" key="3">
    <source>
        <dbReference type="SAM" id="Phobius"/>
    </source>
</evidence>
<sequence length="335" mass="38312">MTITVSDLGLCFYIYVKIYQTGYTMLFVLILVTFIMSTNAEGNKNCTVRRHKDSDVDIYCFPQQMQLDGGEIPLAGDVTADRIFLHLVEVKGKIVETSFSNLKEVTHILLYGCNLTEAIFPELPKIYYLEMVRTILPTISKETFKNLKGIKRMGIGKNEAKIQDGAFDELENLEFLTFFKQNITFSKDFLKGLKNLKELRMEYAGIETVPEDSFKETPELKILNLDGNSIEYLAPGTLEPLQNLKEFYVTLTNLKSFDINLLKEQNTLKALGIPVRTLQSVNFKKLLELCPKLDTIRFKSNDVECPEVKDLEEQFKKDNIPIKLTYTGTTDLKTC</sequence>
<keyword evidence="5" id="KW-1185">Reference proteome</keyword>
<dbReference type="EnsemblMetazoa" id="XM_028285926.2">
    <property type="protein sequence ID" value="XP_028141727.1"/>
    <property type="gene ID" value="LOC114335874"/>
</dbReference>
<keyword evidence="3" id="KW-0812">Transmembrane</keyword>
<dbReference type="Pfam" id="PF13855">
    <property type="entry name" value="LRR_8"/>
    <property type="match status" value="1"/>
</dbReference>
<dbReference type="InterPro" id="IPR050333">
    <property type="entry name" value="SLRP"/>
</dbReference>
<dbReference type="Gene3D" id="3.80.10.10">
    <property type="entry name" value="Ribonuclease Inhibitor"/>
    <property type="match status" value="1"/>
</dbReference>
<keyword evidence="3" id="KW-0472">Membrane</keyword>
<dbReference type="PANTHER" id="PTHR45712:SF22">
    <property type="entry name" value="INSULIN-LIKE GROWTH FACTOR-BINDING PROTEIN COMPLEX ACID LABILE SUBUNIT"/>
    <property type="match status" value="1"/>
</dbReference>
<reference evidence="4" key="2">
    <citation type="submission" date="2025-05" db="UniProtKB">
        <authorList>
            <consortium name="EnsemblMetazoa"/>
        </authorList>
    </citation>
    <scope>IDENTIFICATION</scope>
</reference>
<evidence type="ECO:0000313" key="6">
    <source>
        <dbReference type="RefSeq" id="XP_028141727.1"/>
    </source>
</evidence>
<dbReference type="InParanoid" id="A0A6P7G3Y6"/>
<keyword evidence="2" id="KW-0677">Repeat</keyword>
<dbReference type="KEGG" id="dvv:114335874"/>
<dbReference type="SUPFAM" id="SSF52058">
    <property type="entry name" value="L domain-like"/>
    <property type="match status" value="1"/>
</dbReference>
<dbReference type="RefSeq" id="XP_028141727.1">
    <property type="nucleotide sequence ID" value="XM_028285926.1"/>
</dbReference>
<gene>
    <name evidence="6" type="primary">LOC114335629</name>
</gene>
<keyword evidence="3" id="KW-1133">Transmembrane helix</keyword>
<dbReference type="OrthoDB" id="6749135at2759"/>
<reference evidence="6" key="1">
    <citation type="submission" date="2025-04" db="UniProtKB">
        <authorList>
            <consortium name="RefSeq"/>
        </authorList>
    </citation>
    <scope>IDENTIFICATION</scope>
    <source>
        <tissue evidence="6">Whole insect</tissue>
    </source>
</reference>
<protein>
    <submittedName>
        <fullName evidence="6">Leucine-rich repeat-containing protein 15-like isoform X1</fullName>
    </submittedName>
</protein>